<dbReference type="AlphaFoldDB" id="A0A6J4HEE9"/>
<dbReference type="PROSITE" id="PS01081">
    <property type="entry name" value="HTH_TETR_1"/>
    <property type="match status" value="1"/>
</dbReference>
<dbReference type="InterPro" id="IPR023772">
    <property type="entry name" value="DNA-bd_HTH_TetR-type_CS"/>
</dbReference>
<dbReference type="GO" id="GO:0000976">
    <property type="term" value="F:transcription cis-regulatory region binding"/>
    <property type="evidence" value="ECO:0007669"/>
    <property type="project" value="TreeGrafter"/>
</dbReference>
<dbReference type="PRINTS" id="PR00455">
    <property type="entry name" value="HTHTETR"/>
</dbReference>
<dbReference type="PANTHER" id="PTHR30055:SF148">
    <property type="entry name" value="TETR-FAMILY TRANSCRIPTIONAL REGULATOR"/>
    <property type="match status" value="1"/>
</dbReference>
<reference evidence="6" key="1">
    <citation type="submission" date="2020-02" db="EMBL/GenBank/DDBJ databases">
        <authorList>
            <person name="Meier V. D."/>
        </authorList>
    </citation>
    <scope>NUCLEOTIDE SEQUENCE</scope>
    <source>
        <strain evidence="6">AVDCRST_MAG54</strain>
    </source>
</reference>
<gene>
    <name evidence="6" type="ORF">AVDCRST_MAG54-568</name>
</gene>
<evidence type="ECO:0000313" key="6">
    <source>
        <dbReference type="EMBL" id="CAA9220998.1"/>
    </source>
</evidence>
<feature type="DNA-binding region" description="H-T-H motif" evidence="4">
    <location>
        <begin position="35"/>
        <end position="54"/>
    </location>
</feature>
<feature type="domain" description="HTH tetR-type" evidence="5">
    <location>
        <begin position="12"/>
        <end position="72"/>
    </location>
</feature>
<keyword evidence="3" id="KW-0804">Transcription</keyword>
<dbReference type="InterPro" id="IPR036271">
    <property type="entry name" value="Tet_transcr_reg_TetR-rel_C_sf"/>
</dbReference>
<dbReference type="PANTHER" id="PTHR30055">
    <property type="entry name" value="HTH-TYPE TRANSCRIPTIONAL REGULATOR RUTR"/>
    <property type="match status" value="1"/>
</dbReference>
<dbReference type="GO" id="GO:0003700">
    <property type="term" value="F:DNA-binding transcription factor activity"/>
    <property type="evidence" value="ECO:0007669"/>
    <property type="project" value="TreeGrafter"/>
</dbReference>
<dbReference type="SUPFAM" id="SSF46689">
    <property type="entry name" value="Homeodomain-like"/>
    <property type="match status" value="1"/>
</dbReference>
<name>A0A6J4HEE9_9PSEU</name>
<protein>
    <submittedName>
        <fullName evidence="6">Transcriptional regulator, AcrR family</fullName>
    </submittedName>
</protein>
<organism evidence="6">
    <name type="scientific">uncultured Actinomycetospora sp</name>
    <dbReference type="NCBI Taxonomy" id="1135996"/>
    <lineage>
        <taxon>Bacteria</taxon>
        <taxon>Bacillati</taxon>
        <taxon>Actinomycetota</taxon>
        <taxon>Actinomycetes</taxon>
        <taxon>Pseudonocardiales</taxon>
        <taxon>Pseudonocardiaceae</taxon>
        <taxon>Actinomycetospora</taxon>
        <taxon>environmental samples</taxon>
    </lineage>
</organism>
<dbReference type="SUPFAM" id="SSF48498">
    <property type="entry name" value="Tetracyclin repressor-like, C-terminal domain"/>
    <property type="match status" value="1"/>
</dbReference>
<dbReference type="Pfam" id="PF00440">
    <property type="entry name" value="TetR_N"/>
    <property type="match status" value="1"/>
</dbReference>
<dbReference type="InterPro" id="IPR009057">
    <property type="entry name" value="Homeodomain-like_sf"/>
</dbReference>
<evidence type="ECO:0000256" key="1">
    <source>
        <dbReference type="ARBA" id="ARBA00023015"/>
    </source>
</evidence>
<dbReference type="Gene3D" id="1.10.357.10">
    <property type="entry name" value="Tetracycline Repressor, domain 2"/>
    <property type="match status" value="1"/>
</dbReference>
<proteinExistence type="predicted"/>
<evidence type="ECO:0000256" key="4">
    <source>
        <dbReference type="PROSITE-ProRule" id="PRU00335"/>
    </source>
</evidence>
<dbReference type="Gene3D" id="1.10.10.60">
    <property type="entry name" value="Homeodomain-like"/>
    <property type="match status" value="1"/>
</dbReference>
<dbReference type="InterPro" id="IPR001647">
    <property type="entry name" value="HTH_TetR"/>
</dbReference>
<evidence type="ECO:0000259" key="5">
    <source>
        <dbReference type="PROSITE" id="PS50977"/>
    </source>
</evidence>
<dbReference type="PROSITE" id="PS50977">
    <property type="entry name" value="HTH_TETR_2"/>
    <property type="match status" value="1"/>
</dbReference>
<dbReference type="EMBL" id="CADCTH010000079">
    <property type="protein sequence ID" value="CAA9220998.1"/>
    <property type="molecule type" value="Genomic_DNA"/>
</dbReference>
<evidence type="ECO:0000256" key="3">
    <source>
        <dbReference type="ARBA" id="ARBA00023163"/>
    </source>
</evidence>
<evidence type="ECO:0000256" key="2">
    <source>
        <dbReference type="ARBA" id="ARBA00023125"/>
    </source>
</evidence>
<dbReference type="Pfam" id="PF16859">
    <property type="entry name" value="TetR_C_11"/>
    <property type="match status" value="1"/>
</dbReference>
<keyword evidence="2 4" id="KW-0238">DNA-binding</keyword>
<accession>A0A6J4HEE9</accession>
<dbReference type="InterPro" id="IPR011075">
    <property type="entry name" value="TetR_C"/>
</dbReference>
<keyword evidence="1" id="KW-0805">Transcription regulation</keyword>
<dbReference type="InterPro" id="IPR050109">
    <property type="entry name" value="HTH-type_TetR-like_transc_reg"/>
</dbReference>
<sequence length="195" mass="20873">MSARAPGRPRSAEADEAIVRATLEVLLEEGFRGLSVDAVRQRAGVGKATIYRHFPDKDALVVAAIRSLHKAVEEPPDTGSLEGDVHALFAQGYLSDPRITSFAPRLLAEAAGSPEMHAIFRSALIEPRRAFLGAILRRAVERGELLDDADLDLVIDLIAGPFIYRLLIDGGDPAVLAARGAAPLRLLLEGLAPGR</sequence>